<keyword evidence="2" id="KW-1185">Reference proteome</keyword>
<gene>
    <name evidence="1" type="ORF">HK100_011892</name>
</gene>
<evidence type="ECO:0000313" key="1">
    <source>
        <dbReference type="EMBL" id="KAJ3122664.1"/>
    </source>
</evidence>
<protein>
    <submittedName>
        <fullName evidence="1">Uncharacterized protein</fullName>
    </submittedName>
</protein>
<evidence type="ECO:0000313" key="2">
    <source>
        <dbReference type="Proteomes" id="UP001211907"/>
    </source>
</evidence>
<organism evidence="1 2">
    <name type="scientific">Physocladia obscura</name>
    <dbReference type="NCBI Taxonomy" id="109957"/>
    <lineage>
        <taxon>Eukaryota</taxon>
        <taxon>Fungi</taxon>
        <taxon>Fungi incertae sedis</taxon>
        <taxon>Chytridiomycota</taxon>
        <taxon>Chytridiomycota incertae sedis</taxon>
        <taxon>Chytridiomycetes</taxon>
        <taxon>Chytridiales</taxon>
        <taxon>Chytriomycetaceae</taxon>
        <taxon>Physocladia</taxon>
    </lineage>
</organism>
<dbReference type="Proteomes" id="UP001211907">
    <property type="component" value="Unassembled WGS sequence"/>
</dbReference>
<comment type="caution">
    <text evidence="1">The sequence shown here is derived from an EMBL/GenBank/DDBJ whole genome shotgun (WGS) entry which is preliminary data.</text>
</comment>
<dbReference type="EMBL" id="JADGJH010000791">
    <property type="protein sequence ID" value="KAJ3122664.1"/>
    <property type="molecule type" value="Genomic_DNA"/>
</dbReference>
<dbReference type="PANTHER" id="PTHR34706:SF1">
    <property type="entry name" value="VWFA DOMAIN-CONTAINING PROTEIN"/>
    <property type="match status" value="1"/>
</dbReference>
<sequence length="270" mass="30271">MASHSEKPRMNTFSVSATAADKRAHNTFAELVERHNISDFMAEKLHKLEAFDIVIVADDTVSMQSKCMGDPRSPFNASTTHWQELKETIATIAEIATVLNNSLGMDVYFLHRPPIRNLTGPGSGLNTAFTNQPSEHASPLTHTLRTILREKCVGEHPKKLLILIATASHPTTPAGHPDLESLKRVLSHDRRRISISGEKEKYSIPAVCFLTCTNGDAPEIEYLEDIRGVDVVNDYYTEKRQVRAVQGRKFAFSRGDWICRMILGFLCTYM</sequence>
<proteinExistence type="predicted"/>
<accession>A0AAD5T0J8</accession>
<name>A0AAD5T0J8_9FUNG</name>
<reference evidence="1" key="1">
    <citation type="submission" date="2020-05" db="EMBL/GenBank/DDBJ databases">
        <title>Phylogenomic resolution of chytrid fungi.</title>
        <authorList>
            <person name="Stajich J.E."/>
            <person name="Amses K."/>
            <person name="Simmons R."/>
            <person name="Seto K."/>
            <person name="Myers J."/>
            <person name="Bonds A."/>
            <person name="Quandt C.A."/>
            <person name="Barry K."/>
            <person name="Liu P."/>
            <person name="Grigoriev I."/>
            <person name="Longcore J.E."/>
            <person name="James T.Y."/>
        </authorList>
    </citation>
    <scope>NUCLEOTIDE SEQUENCE</scope>
    <source>
        <strain evidence="1">JEL0513</strain>
    </source>
</reference>
<dbReference type="PANTHER" id="PTHR34706">
    <property type="entry name" value="SLR1338 PROTEIN"/>
    <property type="match status" value="1"/>
</dbReference>
<dbReference type="AlphaFoldDB" id="A0AAD5T0J8"/>